<gene>
    <name evidence="1" type="ORF">DERYTH_LOCUS93</name>
</gene>
<evidence type="ECO:0000313" key="1">
    <source>
        <dbReference type="EMBL" id="CAG8444380.1"/>
    </source>
</evidence>
<accession>A0A9N8V5I7</accession>
<sequence length="40" mass="4740">VHKQKDLTHPETLKLLPSIHVSQRQAFTRKKQKPRYSDTV</sequence>
<keyword evidence="2" id="KW-1185">Reference proteome</keyword>
<evidence type="ECO:0000313" key="2">
    <source>
        <dbReference type="Proteomes" id="UP000789405"/>
    </source>
</evidence>
<organism evidence="1 2">
    <name type="scientific">Dentiscutata erythropus</name>
    <dbReference type="NCBI Taxonomy" id="1348616"/>
    <lineage>
        <taxon>Eukaryota</taxon>
        <taxon>Fungi</taxon>
        <taxon>Fungi incertae sedis</taxon>
        <taxon>Mucoromycota</taxon>
        <taxon>Glomeromycotina</taxon>
        <taxon>Glomeromycetes</taxon>
        <taxon>Diversisporales</taxon>
        <taxon>Gigasporaceae</taxon>
        <taxon>Dentiscutata</taxon>
    </lineage>
</organism>
<proteinExistence type="predicted"/>
<feature type="non-terminal residue" evidence="1">
    <location>
        <position position="1"/>
    </location>
</feature>
<comment type="caution">
    <text evidence="1">The sequence shown here is derived from an EMBL/GenBank/DDBJ whole genome shotgun (WGS) entry which is preliminary data.</text>
</comment>
<protein>
    <submittedName>
        <fullName evidence="1">14807_t:CDS:1</fullName>
    </submittedName>
</protein>
<dbReference type="Proteomes" id="UP000789405">
    <property type="component" value="Unassembled WGS sequence"/>
</dbReference>
<name>A0A9N8V5I7_9GLOM</name>
<dbReference type="AlphaFoldDB" id="A0A9N8V5I7"/>
<reference evidence="1" key="1">
    <citation type="submission" date="2021-06" db="EMBL/GenBank/DDBJ databases">
        <authorList>
            <person name="Kallberg Y."/>
            <person name="Tangrot J."/>
            <person name="Rosling A."/>
        </authorList>
    </citation>
    <scope>NUCLEOTIDE SEQUENCE</scope>
    <source>
        <strain evidence="1">MA453B</strain>
    </source>
</reference>
<dbReference type="EMBL" id="CAJVPY010000017">
    <property type="protein sequence ID" value="CAG8444380.1"/>
    <property type="molecule type" value="Genomic_DNA"/>
</dbReference>